<gene>
    <name evidence="2" type="ORF">TTHERM_00263440</name>
</gene>
<dbReference type="Gene3D" id="3.40.50.720">
    <property type="entry name" value="NAD(P)-binding Rossmann-like Domain"/>
    <property type="match status" value="1"/>
</dbReference>
<feature type="domain" description="NAD(P)-binding" evidence="1">
    <location>
        <begin position="54"/>
        <end position="209"/>
    </location>
</feature>
<dbReference type="eggNOG" id="KOG4039">
    <property type="taxonomic scope" value="Eukaryota"/>
</dbReference>
<dbReference type="InterPro" id="IPR036291">
    <property type="entry name" value="NAD(P)-bd_dom_sf"/>
</dbReference>
<dbReference type="HOGENOM" id="CLU_071330_4_0_1"/>
<dbReference type="EMBL" id="GG662830">
    <property type="protein sequence ID" value="EAR88848.3"/>
    <property type="molecule type" value="Genomic_DNA"/>
</dbReference>
<organism evidence="2 3">
    <name type="scientific">Tetrahymena thermophila (strain SB210)</name>
    <dbReference type="NCBI Taxonomy" id="312017"/>
    <lineage>
        <taxon>Eukaryota</taxon>
        <taxon>Sar</taxon>
        <taxon>Alveolata</taxon>
        <taxon>Ciliophora</taxon>
        <taxon>Intramacronucleata</taxon>
        <taxon>Oligohymenophorea</taxon>
        <taxon>Hymenostomatida</taxon>
        <taxon>Tetrahymenina</taxon>
        <taxon>Tetrahymenidae</taxon>
        <taxon>Tetrahymena</taxon>
    </lineage>
</organism>
<name>Q22U39_TETTS</name>
<dbReference type="GO" id="GO:0051170">
    <property type="term" value="P:import into nucleus"/>
    <property type="evidence" value="ECO:0007669"/>
    <property type="project" value="TreeGrafter"/>
</dbReference>
<proteinExistence type="predicted"/>
<dbReference type="PANTHER" id="PTHR14097:SF7">
    <property type="entry name" value="OXIDOREDUCTASE HTATIP2"/>
    <property type="match status" value="1"/>
</dbReference>
<evidence type="ECO:0000313" key="2">
    <source>
        <dbReference type="EMBL" id="EAR88848.3"/>
    </source>
</evidence>
<dbReference type="KEGG" id="tet:TTHERM_00263440"/>
<dbReference type="SUPFAM" id="SSF51735">
    <property type="entry name" value="NAD(P)-binding Rossmann-fold domains"/>
    <property type="match status" value="1"/>
</dbReference>
<dbReference type="Pfam" id="PF13460">
    <property type="entry name" value="NAD_binding_10"/>
    <property type="match status" value="1"/>
</dbReference>
<protein>
    <submittedName>
        <fullName evidence="2">Tat-interacting protein TIP30, putative</fullName>
    </submittedName>
</protein>
<dbReference type="GeneID" id="7832001"/>
<dbReference type="InterPro" id="IPR016040">
    <property type="entry name" value="NAD(P)-bd_dom"/>
</dbReference>
<dbReference type="STRING" id="312017.Q22U39"/>
<dbReference type="PANTHER" id="PTHR14097">
    <property type="entry name" value="OXIDOREDUCTASE HTATIP2"/>
    <property type="match status" value="1"/>
</dbReference>
<accession>Q22U39</accession>
<reference evidence="3" key="1">
    <citation type="journal article" date="2006" name="PLoS Biol.">
        <title>Macronuclear genome sequence of the ciliate Tetrahymena thermophila, a model eukaryote.</title>
        <authorList>
            <person name="Eisen J.A."/>
            <person name="Coyne R.S."/>
            <person name="Wu M."/>
            <person name="Wu D."/>
            <person name="Thiagarajan M."/>
            <person name="Wortman J.R."/>
            <person name="Badger J.H."/>
            <person name="Ren Q."/>
            <person name="Amedeo P."/>
            <person name="Jones K.M."/>
            <person name="Tallon L.J."/>
            <person name="Delcher A.L."/>
            <person name="Salzberg S.L."/>
            <person name="Silva J.C."/>
            <person name="Haas B.J."/>
            <person name="Majoros W.H."/>
            <person name="Farzad M."/>
            <person name="Carlton J.M."/>
            <person name="Smith R.K. Jr."/>
            <person name="Garg J."/>
            <person name="Pearlman R.E."/>
            <person name="Karrer K.M."/>
            <person name="Sun L."/>
            <person name="Manning G."/>
            <person name="Elde N.C."/>
            <person name="Turkewitz A.P."/>
            <person name="Asai D.J."/>
            <person name="Wilkes D.E."/>
            <person name="Wang Y."/>
            <person name="Cai H."/>
            <person name="Collins K."/>
            <person name="Stewart B.A."/>
            <person name="Lee S.R."/>
            <person name="Wilamowska K."/>
            <person name="Weinberg Z."/>
            <person name="Ruzzo W.L."/>
            <person name="Wloga D."/>
            <person name="Gaertig J."/>
            <person name="Frankel J."/>
            <person name="Tsao C.-C."/>
            <person name="Gorovsky M.A."/>
            <person name="Keeling P.J."/>
            <person name="Waller R.F."/>
            <person name="Patron N.J."/>
            <person name="Cherry J.M."/>
            <person name="Stover N.A."/>
            <person name="Krieger C.J."/>
            <person name="del Toro C."/>
            <person name="Ryder H.F."/>
            <person name="Williamson S.C."/>
            <person name="Barbeau R.A."/>
            <person name="Hamilton E.P."/>
            <person name="Orias E."/>
        </authorList>
    </citation>
    <scope>NUCLEOTIDE SEQUENCE [LARGE SCALE GENOMIC DNA]</scope>
    <source>
        <strain evidence="3">SB210</strain>
    </source>
</reference>
<dbReference type="GO" id="GO:0005737">
    <property type="term" value="C:cytoplasm"/>
    <property type="evidence" value="ECO:0007669"/>
    <property type="project" value="TreeGrafter"/>
</dbReference>
<dbReference type="RefSeq" id="XP_001009093.3">
    <property type="nucleotide sequence ID" value="XM_001009093.3"/>
</dbReference>
<evidence type="ECO:0000259" key="1">
    <source>
        <dbReference type="Pfam" id="PF13460"/>
    </source>
</evidence>
<dbReference type="AlphaFoldDB" id="Q22U39"/>
<dbReference type="OrthoDB" id="283707at2759"/>
<evidence type="ECO:0000313" key="3">
    <source>
        <dbReference type="Proteomes" id="UP000009168"/>
    </source>
</evidence>
<sequence length="269" mass="31210">MLIYVINQFIVKFSIKQNFQSQLDILSNQIQPEKVQMEQNNINPNRGLKAVVLGSTGAIGRVLVRELCSNKKWVEVSVIVRRKLNEWNNIQGFEKLKIIEVGSLDELQETEKWVQFRNYDSFFCTLGSRTKEGKDQFFKVDYTYCFWGAQIAEHNKIPHFSLLSSVGANAKSMFLYTKTKGQIEQAIKDLNFRYYSIFQPGFLRNRDNDSRCIEKFFQYCCCCCGPSIESVDCARAMIMEAEERFSSSSEQFDRIITYTNAQMNSIAKN</sequence>
<dbReference type="Proteomes" id="UP000009168">
    <property type="component" value="Unassembled WGS sequence"/>
</dbReference>
<keyword evidence="3" id="KW-1185">Reference proteome</keyword>
<dbReference type="InParanoid" id="Q22U39"/>